<dbReference type="AlphaFoldDB" id="L0K7A9"/>
<dbReference type="eggNOG" id="COG2608">
    <property type="taxonomic scope" value="Bacteria"/>
</dbReference>
<dbReference type="InterPro" id="IPR017969">
    <property type="entry name" value="Heavy-metal-associated_CS"/>
</dbReference>
<dbReference type="STRING" id="748449.Halha_1225"/>
<accession>L0K7A9</accession>
<dbReference type="Gene3D" id="3.30.70.100">
    <property type="match status" value="1"/>
</dbReference>
<protein>
    <submittedName>
        <fullName evidence="3">Cation transport ATPase</fullName>
    </submittedName>
</protein>
<dbReference type="CDD" id="cd00371">
    <property type="entry name" value="HMA"/>
    <property type="match status" value="1"/>
</dbReference>
<dbReference type="Pfam" id="PF00403">
    <property type="entry name" value="HMA"/>
    <property type="match status" value="1"/>
</dbReference>
<dbReference type="GO" id="GO:0046872">
    <property type="term" value="F:metal ion binding"/>
    <property type="evidence" value="ECO:0007669"/>
    <property type="project" value="UniProtKB-KW"/>
</dbReference>
<dbReference type="Proteomes" id="UP000010880">
    <property type="component" value="Chromosome"/>
</dbReference>
<dbReference type="RefSeq" id="WP_015326894.1">
    <property type="nucleotide sequence ID" value="NC_019978.1"/>
</dbReference>
<dbReference type="PROSITE" id="PS01047">
    <property type="entry name" value="HMA_1"/>
    <property type="match status" value="1"/>
</dbReference>
<dbReference type="EMBL" id="CP003359">
    <property type="protein sequence ID" value="AGB41172.1"/>
    <property type="molecule type" value="Genomic_DNA"/>
</dbReference>
<dbReference type="PROSITE" id="PS50846">
    <property type="entry name" value="HMA_2"/>
    <property type="match status" value="1"/>
</dbReference>
<dbReference type="SUPFAM" id="SSF55008">
    <property type="entry name" value="HMA, heavy metal-associated domain"/>
    <property type="match status" value="1"/>
</dbReference>
<evidence type="ECO:0000256" key="1">
    <source>
        <dbReference type="ARBA" id="ARBA00022723"/>
    </source>
</evidence>
<evidence type="ECO:0000259" key="2">
    <source>
        <dbReference type="PROSITE" id="PS50846"/>
    </source>
</evidence>
<organism evidence="3 4">
    <name type="scientific">Halobacteroides halobius (strain ATCC 35273 / DSM 5150 / MD-1)</name>
    <dbReference type="NCBI Taxonomy" id="748449"/>
    <lineage>
        <taxon>Bacteria</taxon>
        <taxon>Bacillati</taxon>
        <taxon>Bacillota</taxon>
        <taxon>Clostridia</taxon>
        <taxon>Halanaerobiales</taxon>
        <taxon>Halobacteroidaceae</taxon>
        <taxon>Halobacteroides</taxon>
    </lineage>
</organism>
<keyword evidence="4" id="KW-1185">Reference proteome</keyword>
<dbReference type="HOGENOM" id="CLU_134973_10_0_9"/>
<proteinExistence type="predicted"/>
<gene>
    <name evidence="3" type="ordered locus">Halha_1225</name>
</gene>
<dbReference type="InterPro" id="IPR036163">
    <property type="entry name" value="HMA_dom_sf"/>
</dbReference>
<name>L0K7A9_HALHC</name>
<reference evidence="4" key="1">
    <citation type="submission" date="2012-02" db="EMBL/GenBank/DDBJ databases">
        <title>The complete genome of Halobacteroides halobius DSM 5150.</title>
        <authorList>
            <person name="Lucas S."/>
            <person name="Copeland A."/>
            <person name="Lapidus A."/>
            <person name="Glavina del Rio T."/>
            <person name="Dalin E."/>
            <person name="Tice H."/>
            <person name="Bruce D."/>
            <person name="Goodwin L."/>
            <person name="Pitluck S."/>
            <person name="Peters L."/>
            <person name="Mikhailova N."/>
            <person name="Gu W."/>
            <person name="Kyrpides N."/>
            <person name="Mavromatis K."/>
            <person name="Ivanova N."/>
            <person name="Brettin T."/>
            <person name="Detter J.C."/>
            <person name="Han C."/>
            <person name="Larimer F."/>
            <person name="Land M."/>
            <person name="Hauser L."/>
            <person name="Markowitz V."/>
            <person name="Cheng J.-F."/>
            <person name="Hugenholtz P."/>
            <person name="Woyke T."/>
            <person name="Wu D."/>
            <person name="Tindall B."/>
            <person name="Pomrenke H."/>
            <person name="Brambilla E."/>
            <person name="Klenk H.-P."/>
            <person name="Eisen J.A."/>
        </authorList>
    </citation>
    <scope>NUCLEOTIDE SEQUENCE [LARGE SCALE GENOMIC DNA]</scope>
    <source>
        <strain evidence="4">ATCC 35273 / DSM 5150 / MD-1</strain>
    </source>
</reference>
<sequence length="72" mass="8014">MMKNVSLYLEDLACPDCAQKIGQILNKQEGVAEAEVHYTTSKAKVEFDEDKVTIDDLKKAVASTGYHVQRVV</sequence>
<dbReference type="InterPro" id="IPR006121">
    <property type="entry name" value="HMA_dom"/>
</dbReference>
<evidence type="ECO:0000313" key="4">
    <source>
        <dbReference type="Proteomes" id="UP000010880"/>
    </source>
</evidence>
<keyword evidence="1" id="KW-0479">Metal-binding</keyword>
<feature type="domain" description="HMA" evidence="2">
    <location>
        <begin position="3"/>
        <end position="69"/>
    </location>
</feature>
<evidence type="ECO:0000313" key="3">
    <source>
        <dbReference type="EMBL" id="AGB41172.1"/>
    </source>
</evidence>
<dbReference type="KEGG" id="hhl:Halha_1225"/>